<dbReference type="GO" id="GO:0051231">
    <property type="term" value="P:spindle elongation"/>
    <property type="evidence" value="ECO:0007669"/>
    <property type="project" value="TreeGrafter"/>
</dbReference>
<feature type="coiled-coil region" evidence="8">
    <location>
        <begin position="549"/>
        <end position="597"/>
    </location>
</feature>
<dbReference type="InterPro" id="IPR019821">
    <property type="entry name" value="Kinesin_motor_CS"/>
</dbReference>
<dbReference type="EMBL" id="KI913958">
    <property type="protein sequence ID" value="ETW04394.1"/>
    <property type="molecule type" value="Genomic_DNA"/>
</dbReference>
<dbReference type="InterPro" id="IPR036961">
    <property type="entry name" value="Kinesin_motor_dom_sf"/>
</dbReference>
<dbReference type="GO" id="GO:0007018">
    <property type="term" value="P:microtubule-based movement"/>
    <property type="evidence" value="ECO:0007669"/>
    <property type="project" value="InterPro"/>
</dbReference>
<dbReference type="AlphaFoldDB" id="A0A024UDT1"/>
<evidence type="ECO:0000256" key="4">
    <source>
        <dbReference type="ARBA" id="ARBA00022840"/>
    </source>
</evidence>
<dbReference type="RefSeq" id="XP_008867350.1">
    <property type="nucleotide sequence ID" value="XM_008869128.1"/>
</dbReference>
<dbReference type="eggNOG" id="KOG0240">
    <property type="taxonomic scope" value="Eukaryota"/>
</dbReference>
<keyword evidence="7" id="KW-0493">Microtubule</keyword>
<dbReference type="SUPFAM" id="SSF52540">
    <property type="entry name" value="P-loop containing nucleoside triphosphate hydrolases"/>
    <property type="match status" value="1"/>
</dbReference>
<proteinExistence type="inferred from homology"/>
<dbReference type="STRING" id="157072.A0A024UDT1"/>
<dbReference type="InterPro" id="IPR027417">
    <property type="entry name" value="P-loop_NTPase"/>
</dbReference>
<reference evidence="10" key="1">
    <citation type="submission" date="2013-12" db="EMBL/GenBank/DDBJ databases">
        <title>The Genome Sequence of Aphanomyces invadans NJM9701.</title>
        <authorList>
            <consortium name="The Broad Institute Genomics Platform"/>
            <person name="Russ C."/>
            <person name="Tyler B."/>
            <person name="van West P."/>
            <person name="Dieguez-Uribeondo J."/>
            <person name="Young S.K."/>
            <person name="Zeng Q."/>
            <person name="Gargeya S."/>
            <person name="Fitzgerald M."/>
            <person name="Abouelleil A."/>
            <person name="Alvarado L."/>
            <person name="Chapman S.B."/>
            <person name="Gainer-Dewar J."/>
            <person name="Goldberg J."/>
            <person name="Griggs A."/>
            <person name="Gujja S."/>
            <person name="Hansen M."/>
            <person name="Howarth C."/>
            <person name="Imamovic A."/>
            <person name="Ireland A."/>
            <person name="Larimer J."/>
            <person name="McCowan C."/>
            <person name="Murphy C."/>
            <person name="Pearson M."/>
            <person name="Poon T.W."/>
            <person name="Priest M."/>
            <person name="Roberts A."/>
            <person name="Saif S."/>
            <person name="Shea T."/>
            <person name="Sykes S."/>
            <person name="Wortman J."/>
            <person name="Nusbaum C."/>
            <person name="Birren B."/>
        </authorList>
    </citation>
    <scope>NUCLEOTIDE SEQUENCE [LARGE SCALE GENOMIC DNA]</scope>
    <source>
        <strain evidence="10">NJM9701</strain>
    </source>
</reference>
<evidence type="ECO:0000256" key="8">
    <source>
        <dbReference type="SAM" id="Coils"/>
    </source>
</evidence>
<evidence type="ECO:0000256" key="6">
    <source>
        <dbReference type="PROSITE-ProRule" id="PRU00283"/>
    </source>
</evidence>
<dbReference type="VEuPathDB" id="FungiDB:H310_04677"/>
<evidence type="ECO:0000256" key="1">
    <source>
        <dbReference type="ARBA" id="ARBA00004496"/>
    </source>
</evidence>
<keyword evidence="2" id="KW-0963">Cytoplasm</keyword>
<dbReference type="Pfam" id="PF00225">
    <property type="entry name" value="Kinesin"/>
    <property type="match status" value="1"/>
</dbReference>
<protein>
    <recommendedName>
        <fullName evidence="7">Kinesin-like protein</fullName>
    </recommendedName>
</protein>
<dbReference type="InterPro" id="IPR027640">
    <property type="entry name" value="Kinesin-like_fam"/>
</dbReference>
<dbReference type="InterPro" id="IPR001752">
    <property type="entry name" value="Kinesin_motor_dom"/>
</dbReference>
<keyword evidence="6 7" id="KW-0505">Motor protein</keyword>
<evidence type="ECO:0000313" key="10">
    <source>
        <dbReference type="EMBL" id="ETW04394.1"/>
    </source>
</evidence>
<evidence type="ECO:0000256" key="2">
    <source>
        <dbReference type="ARBA" id="ARBA00022490"/>
    </source>
</evidence>
<dbReference type="GO" id="GO:0005737">
    <property type="term" value="C:cytoplasm"/>
    <property type="evidence" value="ECO:0007669"/>
    <property type="project" value="UniProtKB-SubCell"/>
</dbReference>
<name>A0A024UDT1_9STRA</name>
<dbReference type="GO" id="GO:0005874">
    <property type="term" value="C:microtubule"/>
    <property type="evidence" value="ECO:0007669"/>
    <property type="project" value="UniProtKB-KW"/>
</dbReference>
<keyword evidence="4 6" id="KW-0067">ATP-binding</keyword>
<feature type="binding site" evidence="6">
    <location>
        <begin position="105"/>
        <end position="112"/>
    </location>
    <ligand>
        <name>ATP</name>
        <dbReference type="ChEBI" id="CHEBI:30616"/>
    </ligand>
</feature>
<dbReference type="PRINTS" id="PR00380">
    <property type="entry name" value="KINESINHEAVY"/>
</dbReference>
<dbReference type="OrthoDB" id="3176171at2759"/>
<keyword evidence="3 6" id="KW-0547">Nucleotide-binding</keyword>
<dbReference type="GO" id="GO:0005524">
    <property type="term" value="F:ATP binding"/>
    <property type="evidence" value="ECO:0007669"/>
    <property type="project" value="UniProtKB-UniRule"/>
</dbReference>
<dbReference type="PROSITE" id="PS00411">
    <property type="entry name" value="KINESIN_MOTOR_1"/>
    <property type="match status" value="1"/>
</dbReference>
<organism evidence="10">
    <name type="scientific">Aphanomyces invadans</name>
    <dbReference type="NCBI Taxonomy" id="157072"/>
    <lineage>
        <taxon>Eukaryota</taxon>
        <taxon>Sar</taxon>
        <taxon>Stramenopiles</taxon>
        <taxon>Oomycota</taxon>
        <taxon>Saprolegniomycetes</taxon>
        <taxon>Saprolegniales</taxon>
        <taxon>Verrucalvaceae</taxon>
        <taxon>Aphanomyces</taxon>
    </lineage>
</organism>
<evidence type="ECO:0000256" key="7">
    <source>
        <dbReference type="RuleBase" id="RU000394"/>
    </source>
</evidence>
<dbReference type="PROSITE" id="PS50067">
    <property type="entry name" value="KINESIN_MOTOR_2"/>
    <property type="match status" value="1"/>
</dbReference>
<dbReference type="Gene3D" id="3.40.850.10">
    <property type="entry name" value="Kinesin motor domain"/>
    <property type="match status" value="1"/>
</dbReference>
<feature type="coiled-coil region" evidence="8">
    <location>
        <begin position="385"/>
        <end position="426"/>
    </location>
</feature>
<feature type="domain" description="Kinesin motor" evidence="9">
    <location>
        <begin position="11"/>
        <end position="369"/>
    </location>
</feature>
<dbReference type="Gene3D" id="1.20.5.340">
    <property type="match status" value="1"/>
</dbReference>
<keyword evidence="5 8" id="KW-0175">Coiled coil</keyword>
<dbReference type="CDD" id="cd00106">
    <property type="entry name" value="KISc"/>
    <property type="match status" value="1"/>
</dbReference>
<dbReference type="GO" id="GO:0003777">
    <property type="term" value="F:microtubule motor activity"/>
    <property type="evidence" value="ECO:0007669"/>
    <property type="project" value="InterPro"/>
</dbReference>
<sequence length="688" mass="74956">MSATAPALAERVHVYCRIRPYVASARPEADGDSTFVTGTSSSTRRVCVQSTSTSTLSFQDSDTKEFGFDQCFADDASQEAVYNAVAKDLVQSVLDGYNATIMAYGQTGSGKTHTMVGKTMDSDVADAGIIPRCLRDIFRTPSQPASTAPSSAATEKRVLVTQMRASYVQVYCERVFDLLDPTSSSITNNHNALQIRETEDRGVFVDGVTMRPVSNAHDCVALMEQGNANRTVAATAMNAHSSRSHAILTIHVTTSLGTDGTSESEVYQSQLNLVDLAGSERVKKSLVRGAQVHELKAINLSLSALGNCISALSKQQSHVPYRDSKLTRLLQNSLGGNAKTALIITVNPDASEASECHATLQFGQRAMKVQVRATVNVVPDYKRLVDALQAKVDAQLDRLNDLDMDLQAAKQNEAMLQNQLEEARLETSQVKFELQAMAKMTTAATAIPTQEQSSDVSGERATTPLMQDAVAQQAVAFEAKVCELVQDHKRELAQLKHRYDQQMDTHKHVANRANQEWHNVEHELSAERTAHLATIAEVREAKEKLWSTERDTTIRIADLSQEKKDLETQLAATLKLVHEAEAKVRQLTEKAAALEAGKGQLETSIDANFVSRAQVNEMEALYADAIAKLQHRVESLETSNVQKALASKLPPVKDPLAKASSSKAVVVDGLIPKKAVPRIGRVVPAGRR</sequence>
<accession>A0A024UDT1</accession>
<gene>
    <name evidence="10" type="ORF">H310_04677</name>
</gene>
<evidence type="ECO:0000256" key="5">
    <source>
        <dbReference type="ARBA" id="ARBA00023054"/>
    </source>
</evidence>
<dbReference type="GO" id="GO:0008017">
    <property type="term" value="F:microtubule binding"/>
    <property type="evidence" value="ECO:0007669"/>
    <property type="project" value="InterPro"/>
</dbReference>
<comment type="similarity">
    <text evidence="6 7">Belongs to the TRAFAC class myosin-kinesin ATPase superfamily. Kinesin family.</text>
</comment>
<comment type="subcellular location">
    <subcellularLocation>
        <location evidence="1">Cytoplasm</location>
    </subcellularLocation>
</comment>
<dbReference type="PANTHER" id="PTHR47969:SF15">
    <property type="entry name" value="CHROMOSOME-ASSOCIATED KINESIN KIF4A-RELATED"/>
    <property type="match status" value="1"/>
</dbReference>
<evidence type="ECO:0000259" key="9">
    <source>
        <dbReference type="PROSITE" id="PS50067"/>
    </source>
</evidence>
<dbReference type="GeneID" id="20081727"/>
<dbReference type="GO" id="GO:0005875">
    <property type="term" value="C:microtubule associated complex"/>
    <property type="evidence" value="ECO:0007669"/>
    <property type="project" value="TreeGrafter"/>
</dbReference>
<dbReference type="SMART" id="SM00129">
    <property type="entry name" value="KISc"/>
    <property type="match status" value="1"/>
</dbReference>
<evidence type="ECO:0000256" key="3">
    <source>
        <dbReference type="ARBA" id="ARBA00022741"/>
    </source>
</evidence>
<dbReference type="GO" id="GO:0007052">
    <property type="term" value="P:mitotic spindle organization"/>
    <property type="evidence" value="ECO:0007669"/>
    <property type="project" value="TreeGrafter"/>
</dbReference>
<dbReference type="PANTHER" id="PTHR47969">
    <property type="entry name" value="CHROMOSOME-ASSOCIATED KINESIN KIF4A-RELATED"/>
    <property type="match status" value="1"/>
</dbReference>